<reference evidence="1 2" key="1">
    <citation type="journal article" date="2008" name="PLoS ONE">
        <title>Environmental adaptation: genomic analysis of the piezotolerant and psychrotolerant deep-sea iron reducing bacterium Shewanella piezotolerans WP3.</title>
        <authorList>
            <person name="Wang F."/>
            <person name="Wang J."/>
            <person name="Jian H."/>
            <person name="Zhang B."/>
            <person name="Li S."/>
            <person name="Wang F."/>
            <person name="Zeng X."/>
            <person name="Gao L."/>
            <person name="Bartlett D.H."/>
            <person name="Yu J."/>
            <person name="Hu S."/>
            <person name="Xiao X."/>
        </authorList>
    </citation>
    <scope>NUCLEOTIDE SEQUENCE [LARGE SCALE GENOMIC DNA]</scope>
    <source>
        <strain evidence="2">WP3 / JCM 13877</strain>
    </source>
</reference>
<evidence type="ECO:0000313" key="2">
    <source>
        <dbReference type="Proteomes" id="UP000000753"/>
    </source>
</evidence>
<dbReference type="HOGENOM" id="CLU_3391315_0_0_6"/>
<gene>
    <name evidence="1" type="ordered locus">swp_5131</name>
</gene>
<accession>B8CVS0</accession>
<keyword evidence="2" id="KW-1185">Reference proteome</keyword>
<dbReference type="Proteomes" id="UP000000753">
    <property type="component" value="Chromosome"/>
</dbReference>
<protein>
    <submittedName>
        <fullName evidence="1">Uncharacterized protein</fullName>
    </submittedName>
</protein>
<dbReference type="KEGG" id="swp:swp_5131"/>
<name>B8CVS0_SHEPW</name>
<dbReference type="AlphaFoldDB" id="B8CVS0"/>
<dbReference type="EMBL" id="CP000472">
    <property type="protein sequence ID" value="ACJ31746.1"/>
    <property type="molecule type" value="Genomic_DNA"/>
</dbReference>
<evidence type="ECO:0000313" key="1">
    <source>
        <dbReference type="EMBL" id="ACJ31746.1"/>
    </source>
</evidence>
<organism evidence="1 2">
    <name type="scientific">Shewanella piezotolerans (strain WP3 / JCM 13877)</name>
    <dbReference type="NCBI Taxonomy" id="225849"/>
    <lineage>
        <taxon>Bacteria</taxon>
        <taxon>Pseudomonadati</taxon>
        <taxon>Pseudomonadota</taxon>
        <taxon>Gammaproteobacteria</taxon>
        <taxon>Alteromonadales</taxon>
        <taxon>Shewanellaceae</taxon>
        <taxon>Shewanella</taxon>
    </lineage>
</organism>
<proteinExistence type="predicted"/>
<sequence>MFRKHYASLLLASYRIDLTFKPTLMPAYLYET</sequence>